<dbReference type="GO" id="GO:0004222">
    <property type="term" value="F:metalloendopeptidase activity"/>
    <property type="evidence" value="ECO:0007669"/>
    <property type="project" value="InterPro"/>
</dbReference>
<evidence type="ECO:0000256" key="4">
    <source>
        <dbReference type="ARBA" id="ARBA00022801"/>
    </source>
</evidence>
<comment type="caution">
    <text evidence="10">The sequence shown here is derived from an EMBL/GenBank/DDBJ whole genome shotgun (WGS) entry which is preliminary data.</text>
</comment>
<reference evidence="10 11" key="1">
    <citation type="submission" date="2019-12" db="EMBL/GenBank/DDBJ databases">
        <title>Spirosoma sp. HMF4905 genome sequencing and assembly.</title>
        <authorList>
            <person name="Kang H."/>
            <person name="Cha I."/>
            <person name="Kim H."/>
            <person name="Joh K."/>
        </authorList>
    </citation>
    <scope>NUCLEOTIDE SEQUENCE [LARGE SCALE GENOMIC DNA]</scope>
    <source>
        <strain evidence="10 11">HMF4905</strain>
    </source>
</reference>
<evidence type="ECO:0000256" key="7">
    <source>
        <dbReference type="RuleBase" id="RU003435"/>
    </source>
</evidence>
<dbReference type="AlphaFoldDB" id="A0A7K1SML4"/>
<keyword evidence="6 7" id="KW-0482">Metalloprotease</keyword>
<keyword evidence="5 7" id="KW-0862">Zinc</keyword>
<dbReference type="PANTHER" id="PTHR43660:SF1">
    <property type="entry name" value="DIPEPTIDYL CARBOXYPEPTIDASE"/>
    <property type="match status" value="1"/>
</dbReference>
<evidence type="ECO:0000313" key="10">
    <source>
        <dbReference type="EMBL" id="MVM34846.1"/>
    </source>
</evidence>
<dbReference type="InterPro" id="IPR024077">
    <property type="entry name" value="Neurolysin/TOP_dom2"/>
</dbReference>
<keyword evidence="11" id="KW-1185">Reference proteome</keyword>
<evidence type="ECO:0000259" key="9">
    <source>
        <dbReference type="Pfam" id="PF01432"/>
    </source>
</evidence>
<dbReference type="InterPro" id="IPR045090">
    <property type="entry name" value="Pept_M3A_M3B"/>
</dbReference>
<protein>
    <submittedName>
        <fullName evidence="10">M3 family peptidase</fullName>
    </submittedName>
</protein>
<keyword evidence="4 7" id="KW-0378">Hydrolase</keyword>
<dbReference type="Proteomes" id="UP000436006">
    <property type="component" value="Unassembled WGS sequence"/>
</dbReference>
<dbReference type="GO" id="GO:0046872">
    <property type="term" value="F:metal ion binding"/>
    <property type="evidence" value="ECO:0007669"/>
    <property type="project" value="UniProtKB-UniRule"/>
</dbReference>
<dbReference type="PANTHER" id="PTHR43660">
    <property type="entry name" value="DIPEPTIDYL CARBOXYPEPTIDASE"/>
    <property type="match status" value="1"/>
</dbReference>
<dbReference type="GO" id="GO:0005829">
    <property type="term" value="C:cytosol"/>
    <property type="evidence" value="ECO:0007669"/>
    <property type="project" value="UniProtKB-ARBA"/>
</dbReference>
<sequence>MFTRQRIKQTGVLLAVVTTTTFAQPSPPQPKMPQNPFLVPYSTPHQTAPFDKISNADYLPALKDGMTQGRSDVATIVNNPAPPTFENTIIALERSGDLLGKVTSVLFNLNSAETSPELQKIVKEASPMLSEYRNDIGLNEKLFARVKAVYDQRASLKLNPESAMLLEKSYKGFARNGANLDAKGKERLRAIDKELSQLSLQFGENVLNETNEYTMLVADEKDLAGLPDYVREAARATAKQKGKEGWVFTLQAPSYGPFMQYADNRELRKKLYMAYNGRGFHGDKNDNSAIIQKIVNLRYDRATLLGYKTHADFVLEESMAGSKDKVQSFLDELVTYARPAAERQLLELTTYAKAHGLTEDKLQAWDNNYYAEKLKKEKYDLDDETLKPYFKLENVLDGAFTVANKLYGITFKERKDIPVYNPEVKTFDVFDKDGKFLAVFYGDYFPRPGKRSGAWMNDIQGQKVENGENIRPHIVNVCNFTRPVVVSTTETKPSLLTFYEVTTLFHEFGHGLHGMLANGTYESLSGTSVPRDFVELPSQVMENWCYDPEALKLFAKHYQTGEVIPNELIEKIRASQNFLAGMANLRQLRFGLIDMYYHNQKPTGETISQVESRIDSVTNLFPHVDGIAVSPAFSHIFAGGYSAGYYSYKWSEVLDADAFEFFKEKGGLENKTAADSFRKNVLEKGGSEKPMELYKKFRGREPSPKAMLRRSGLIL</sequence>
<name>A0A7K1SML4_9BACT</name>
<dbReference type="SUPFAM" id="SSF55486">
    <property type="entry name" value="Metalloproteases ('zincins'), catalytic domain"/>
    <property type="match status" value="1"/>
</dbReference>
<proteinExistence type="inferred from homology"/>
<dbReference type="Gene3D" id="3.40.390.10">
    <property type="entry name" value="Collagenase (Catalytic Domain)"/>
    <property type="match status" value="1"/>
</dbReference>
<evidence type="ECO:0000256" key="3">
    <source>
        <dbReference type="ARBA" id="ARBA00022723"/>
    </source>
</evidence>
<dbReference type="GO" id="GO:0006508">
    <property type="term" value="P:proteolysis"/>
    <property type="evidence" value="ECO:0007669"/>
    <property type="project" value="UniProtKB-KW"/>
</dbReference>
<dbReference type="InterPro" id="IPR024079">
    <property type="entry name" value="MetalloPept_cat_dom_sf"/>
</dbReference>
<dbReference type="EMBL" id="WPIN01000018">
    <property type="protein sequence ID" value="MVM34846.1"/>
    <property type="molecule type" value="Genomic_DNA"/>
</dbReference>
<gene>
    <name evidence="10" type="ORF">GO755_32760</name>
</gene>
<dbReference type="CDD" id="cd06456">
    <property type="entry name" value="M3A_DCP"/>
    <property type="match status" value="1"/>
</dbReference>
<evidence type="ECO:0000256" key="6">
    <source>
        <dbReference type="ARBA" id="ARBA00023049"/>
    </source>
</evidence>
<dbReference type="Pfam" id="PF01432">
    <property type="entry name" value="Peptidase_M3"/>
    <property type="match status" value="1"/>
</dbReference>
<keyword evidence="3 7" id="KW-0479">Metal-binding</keyword>
<keyword evidence="8" id="KW-0732">Signal</keyword>
<dbReference type="FunFam" id="3.40.390.10:FF:000009">
    <property type="entry name" value="Oligopeptidase A"/>
    <property type="match status" value="1"/>
</dbReference>
<dbReference type="GO" id="GO:0004180">
    <property type="term" value="F:carboxypeptidase activity"/>
    <property type="evidence" value="ECO:0007669"/>
    <property type="project" value="TreeGrafter"/>
</dbReference>
<feature type="chain" id="PRO_5029600162" evidence="8">
    <location>
        <begin position="24"/>
        <end position="715"/>
    </location>
</feature>
<feature type="signal peptide" evidence="8">
    <location>
        <begin position="1"/>
        <end position="23"/>
    </location>
</feature>
<dbReference type="Gene3D" id="1.10.1370.40">
    <property type="match status" value="1"/>
</dbReference>
<comment type="cofactor">
    <cofactor evidence="7">
        <name>Zn(2+)</name>
        <dbReference type="ChEBI" id="CHEBI:29105"/>
    </cofactor>
    <text evidence="7">Binds 1 zinc ion.</text>
</comment>
<organism evidence="10 11">
    <name type="scientific">Spirosoma arboris</name>
    <dbReference type="NCBI Taxonomy" id="2682092"/>
    <lineage>
        <taxon>Bacteria</taxon>
        <taxon>Pseudomonadati</taxon>
        <taxon>Bacteroidota</taxon>
        <taxon>Cytophagia</taxon>
        <taxon>Cytophagales</taxon>
        <taxon>Cytophagaceae</taxon>
        <taxon>Spirosoma</taxon>
    </lineage>
</organism>
<evidence type="ECO:0000256" key="8">
    <source>
        <dbReference type="SAM" id="SignalP"/>
    </source>
</evidence>
<comment type="similarity">
    <text evidence="1 7">Belongs to the peptidase M3 family.</text>
</comment>
<evidence type="ECO:0000313" key="11">
    <source>
        <dbReference type="Proteomes" id="UP000436006"/>
    </source>
</evidence>
<evidence type="ECO:0000256" key="2">
    <source>
        <dbReference type="ARBA" id="ARBA00022670"/>
    </source>
</evidence>
<evidence type="ECO:0000256" key="1">
    <source>
        <dbReference type="ARBA" id="ARBA00006040"/>
    </source>
</evidence>
<keyword evidence="2 7" id="KW-0645">Protease</keyword>
<evidence type="ECO:0000256" key="5">
    <source>
        <dbReference type="ARBA" id="ARBA00022833"/>
    </source>
</evidence>
<accession>A0A7K1SML4</accession>
<dbReference type="InterPro" id="IPR034005">
    <property type="entry name" value="M3A_DCP"/>
</dbReference>
<feature type="domain" description="Peptidase M3A/M3B catalytic" evidence="9">
    <location>
        <begin position="258"/>
        <end position="712"/>
    </location>
</feature>
<dbReference type="InterPro" id="IPR001567">
    <property type="entry name" value="Pept_M3A_M3B_dom"/>
</dbReference>
<dbReference type="Gene3D" id="1.10.1370.10">
    <property type="entry name" value="Neurolysin, domain 3"/>
    <property type="match status" value="1"/>
</dbReference>